<dbReference type="EMBL" id="KN824894">
    <property type="protein sequence ID" value="KIK98386.1"/>
    <property type="molecule type" value="Genomic_DNA"/>
</dbReference>
<dbReference type="STRING" id="930991.A0A0D0E2W3"/>
<keyword evidence="4" id="KW-1185">Reference proteome</keyword>
<dbReference type="SUPFAM" id="SSF56112">
    <property type="entry name" value="Protein kinase-like (PK-like)"/>
    <property type="match status" value="1"/>
</dbReference>
<dbReference type="HOGENOM" id="CLU_006533_2_4_1"/>
<gene>
    <name evidence="3" type="ORF">PAXRUDRAFT_688940</name>
</gene>
<reference evidence="4" key="2">
    <citation type="submission" date="2015-01" db="EMBL/GenBank/DDBJ databases">
        <title>Evolutionary Origins and Diversification of the Mycorrhizal Mutualists.</title>
        <authorList>
            <consortium name="DOE Joint Genome Institute"/>
            <consortium name="Mycorrhizal Genomics Consortium"/>
            <person name="Kohler A."/>
            <person name="Kuo A."/>
            <person name="Nagy L.G."/>
            <person name="Floudas D."/>
            <person name="Copeland A."/>
            <person name="Barry K.W."/>
            <person name="Cichocki N."/>
            <person name="Veneault-Fourrey C."/>
            <person name="LaButti K."/>
            <person name="Lindquist E.A."/>
            <person name="Lipzen A."/>
            <person name="Lundell T."/>
            <person name="Morin E."/>
            <person name="Murat C."/>
            <person name="Riley R."/>
            <person name="Ohm R."/>
            <person name="Sun H."/>
            <person name="Tunlid A."/>
            <person name="Henrissat B."/>
            <person name="Grigoriev I.V."/>
            <person name="Hibbett D.S."/>
            <person name="Martin F."/>
        </authorList>
    </citation>
    <scope>NUCLEOTIDE SEQUENCE [LARGE SCALE GENOMIC DNA]</scope>
    <source>
        <strain evidence="4">Ve08.2h10</strain>
    </source>
</reference>
<organism evidence="3 4">
    <name type="scientific">Paxillus rubicundulus Ve08.2h10</name>
    <dbReference type="NCBI Taxonomy" id="930991"/>
    <lineage>
        <taxon>Eukaryota</taxon>
        <taxon>Fungi</taxon>
        <taxon>Dikarya</taxon>
        <taxon>Basidiomycota</taxon>
        <taxon>Agaricomycotina</taxon>
        <taxon>Agaricomycetes</taxon>
        <taxon>Agaricomycetidae</taxon>
        <taxon>Boletales</taxon>
        <taxon>Paxilineae</taxon>
        <taxon>Paxillaceae</taxon>
        <taxon>Paxillus</taxon>
    </lineage>
</organism>
<dbReference type="CDD" id="cd13969">
    <property type="entry name" value="ADCK1-like"/>
    <property type="match status" value="1"/>
</dbReference>
<dbReference type="OrthoDB" id="427480at2759"/>
<dbReference type="AlphaFoldDB" id="A0A0D0E2W3"/>
<feature type="domain" description="ABC1 atypical kinase-like" evidence="2">
    <location>
        <begin position="150"/>
        <end position="427"/>
    </location>
</feature>
<proteinExistence type="inferred from homology"/>
<protein>
    <recommendedName>
        <fullName evidence="2">ABC1 atypical kinase-like domain-containing protein</fullName>
    </recommendedName>
</protein>
<dbReference type="InterPro" id="IPR045307">
    <property type="entry name" value="ADCK1_dom"/>
</dbReference>
<dbReference type="PANTHER" id="PTHR43173">
    <property type="entry name" value="ABC1 FAMILY PROTEIN"/>
    <property type="match status" value="1"/>
</dbReference>
<dbReference type="InParanoid" id="A0A0D0E2W3"/>
<name>A0A0D0E2W3_9AGAM</name>
<evidence type="ECO:0000256" key="1">
    <source>
        <dbReference type="ARBA" id="ARBA00009670"/>
    </source>
</evidence>
<dbReference type="Proteomes" id="UP000054538">
    <property type="component" value="Unassembled WGS sequence"/>
</dbReference>
<dbReference type="InterPro" id="IPR051130">
    <property type="entry name" value="Mito_struct-func_regulator"/>
</dbReference>
<sequence>MLFLRSRARQVTPKGFPSPFNTGAPNINYNPRGTSTSSRSHVIRFRKVGRRTAYAAGALGTLWFVDKEFNASAVARNFRTLWTCAMITLDYKINFQLQKADRIPQLHERVADRMYNLFTSNGGLYIKIGQAIGANAPLMPRPMQDRFARLFDDAPQIPYSSILSVFRSEFGRPPAGPDGVFEEFEEKAIASASVAQVHRAKLKSGECVAVKVQKPDVSKQIEWDLGAFRMVMWMFENWIFDLPVYFAVDFINNHLRQELDFVQEAQNASVTAAFIAAEPRLAGKVHIPKVYPEYSTKKVLTAEWIDGVRLSDRPSIRTLMGEEDPTAAPSILVYPSLEGIRLKGGVKSIMQVMVELFSAQMFSWGWVHCDPHPGNIIIRPHPSDPRRPQLVLLDHGLYVRVRESFRREYATLWRGLLAADWNAIENVARSWGIGSPDLFASATLMRPVGYRNNHEKEEVEALNEYERSVRMKAKLKGLLLDTDKMPKELIFLGRNMRIVQGNNQSLGSPVNRIKITGYWASRSLTTSSNFTFTQRAEEYWRYLAFRGIMFSLDVVFWASKVRQWVRRALGMSSMGFEDELERTMRGIAKSTLGVDIAPGIFEG</sequence>
<evidence type="ECO:0000259" key="2">
    <source>
        <dbReference type="Pfam" id="PF03109"/>
    </source>
</evidence>
<evidence type="ECO:0000313" key="3">
    <source>
        <dbReference type="EMBL" id="KIK98386.1"/>
    </source>
</evidence>
<dbReference type="InterPro" id="IPR004147">
    <property type="entry name" value="ABC1_dom"/>
</dbReference>
<reference evidence="3 4" key="1">
    <citation type="submission" date="2014-04" db="EMBL/GenBank/DDBJ databases">
        <authorList>
            <consortium name="DOE Joint Genome Institute"/>
            <person name="Kuo A."/>
            <person name="Kohler A."/>
            <person name="Jargeat P."/>
            <person name="Nagy L.G."/>
            <person name="Floudas D."/>
            <person name="Copeland A."/>
            <person name="Barry K.W."/>
            <person name="Cichocki N."/>
            <person name="Veneault-Fourrey C."/>
            <person name="LaButti K."/>
            <person name="Lindquist E.A."/>
            <person name="Lipzen A."/>
            <person name="Lundell T."/>
            <person name="Morin E."/>
            <person name="Murat C."/>
            <person name="Sun H."/>
            <person name="Tunlid A."/>
            <person name="Henrissat B."/>
            <person name="Grigoriev I.V."/>
            <person name="Hibbett D.S."/>
            <person name="Martin F."/>
            <person name="Nordberg H.P."/>
            <person name="Cantor M.N."/>
            <person name="Hua S.X."/>
        </authorList>
    </citation>
    <scope>NUCLEOTIDE SEQUENCE [LARGE SCALE GENOMIC DNA]</scope>
    <source>
        <strain evidence="3 4">Ve08.2h10</strain>
    </source>
</reference>
<comment type="similarity">
    <text evidence="1">Belongs to the protein kinase superfamily. ADCK protein kinase family.</text>
</comment>
<dbReference type="PANTHER" id="PTHR43173:SF37">
    <property type="entry name" value="ABC1 FAMILY PROTEIN C10F6.14C"/>
    <property type="match status" value="1"/>
</dbReference>
<evidence type="ECO:0000313" key="4">
    <source>
        <dbReference type="Proteomes" id="UP000054538"/>
    </source>
</evidence>
<accession>A0A0D0E2W3</accession>
<dbReference type="Pfam" id="PF03109">
    <property type="entry name" value="ABC1"/>
    <property type="match status" value="1"/>
</dbReference>
<dbReference type="InterPro" id="IPR011009">
    <property type="entry name" value="Kinase-like_dom_sf"/>
</dbReference>